<dbReference type="GeneID" id="27664200"/>
<dbReference type="EMBL" id="AXCR01000005">
    <property type="protein sequence ID" value="KJR87193.1"/>
    <property type="molecule type" value="Genomic_DNA"/>
</dbReference>
<dbReference type="Proteomes" id="UP000033710">
    <property type="component" value="Unassembled WGS sequence"/>
</dbReference>
<reference evidence="2 3" key="1">
    <citation type="journal article" date="2014" name="BMC Genomics">
        <title>Comparative genomics of the major fungal agents of human and animal Sporotrichosis: Sporothrix schenckii and Sporothrix brasiliensis.</title>
        <authorList>
            <person name="Teixeira M.M."/>
            <person name="de Almeida L.G."/>
            <person name="Kubitschek-Barreira P."/>
            <person name="Alves F.L."/>
            <person name="Kioshima E.S."/>
            <person name="Abadio A.K."/>
            <person name="Fernandes L."/>
            <person name="Derengowski L.S."/>
            <person name="Ferreira K.S."/>
            <person name="Souza R.C."/>
            <person name="Ruiz J.C."/>
            <person name="de Andrade N.C."/>
            <person name="Paes H.C."/>
            <person name="Nicola A.M."/>
            <person name="Albuquerque P."/>
            <person name="Gerber A.L."/>
            <person name="Martins V.P."/>
            <person name="Peconick L.D."/>
            <person name="Neto A.V."/>
            <person name="Chaucanez C.B."/>
            <person name="Silva P.A."/>
            <person name="Cunha O.L."/>
            <person name="de Oliveira F.F."/>
            <person name="dos Santos T.C."/>
            <person name="Barros A.L."/>
            <person name="Soares M.A."/>
            <person name="de Oliveira L.M."/>
            <person name="Marini M.M."/>
            <person name="Villalobos-Duno H."/>
            <person name="Cunha M.M."/>
            <person name="de Hoog S."/>
            <person name="da Silveira J.F."/>
            <person name="Henrissat B."/>
            <person name="Nino-Vega G.A."/>
            <person name="Cisalpino P.S."/>
            <person name="Mora-Montes H.M."/>
            <person name="Almeida S.R."/>
            <person name="Stajich J.E."/>
            <person name="Lopes-Bezerra L.M."/>
            <person name="Vasconcelos A.T."/>
            <person name="Felipe M.S."/>
        </authorList>
    </citation>
    <scope>NUCLEOTIDE SEQUENCE [LARGE SCALE GENOMIC DNA]</scope>
    <source>
        <strain evidence="2 3">1099-18</strain>
    </source>
</reference>
<name>A0A0F2MBW3_SPOSC</name>
<proteinExistence type="predicted"/>
<protein>
    <submittedName>
        <fullName evidence="2">Uncharacterized protein</fullName>
    </submittedName>
</protein>
<evidence type="ECO:0000313" key="3">
    <source>
        <dbReference type="Proteomes" id="UP000033710"/>
    </source>
</evidence>
<comment type="caution">
    <text evidence="2">The sequence shown here is derived from an EMBL/GenBank/DDBJ whole genome shotgun (WGS) entry which is preliminary data.</text>
</comment>
<feature type="region of interest" description="Disordered" evidence="1">
    <location>
        <begin position="87"/>
        <end position="112"/>
    </location>
</feature>
<gene>
    <name evidence="2" type="ORF">SPSK_02025</name>
</gene>
<dbReference type="VEuPathDB" id="FungiDB:SPSK_02025"/>
<accession>A0A0F2MBW3</accession>
<dbReference type="RefSeq" id="XP_016589869.1">
    <property type="nucleotide sequence ID" value="XM_016728923.1"/>
</dbReference>
<dbReference type="KEGG" id="ssck:SPSK_02025"/>
<sequence length="153" mass="16869">MYLEHMTCRLQSLLVHLHAGVDPVRQTTEKGKNDGNMQRAAQKLPAKASKSGGSVFCCWEGGREDGYFVEGCICGRCERLTFGAATAQSNQTRPKKSTDSLQKPAHATTPTLDAHAHTHTLFVLWRRAPPFWPLPPLHLPFSSRLLCSAFPVG</sequence>
<evidence type="ECO:0000313" key="2">
    <source>
        <dbReference type="EMBL" id="KJR87193.1"/>
    </source>
</evidence>
<reference evidence="2 3" key="2">
    <citation type="journal article" date="2015" name="Eukaryot. Cell">
        <title>Asexual propagation of a virulent clone complex in a human and feline outbreak of sporotrichosis.</title>
        <authorList>
            <person name="Teixeira Mde M."/>
            <person name="Rodrigues A.M."/>
            <person name="Tsui C.K."/>
            <person name="de Almeida L.G."/>
            <person name="Van Diepeningen A.D."/>
            <person name="van den Ende B.G."/>
            <person name="Fernandes G.F."/>
            <person name="Kano R."/>
            <person name="Hamelin R.C."/>
            <person name="Lopes-Bezerra L.M."/>
            <person name="Vasconcelos A.T."/>
            <person name="de Hoog S."/>
            <person name="de Camargo Z.P."/>
            <person name="Felipe M.S."/>
        </authorList>
    </citation>
    <scope>NUCLEOTIDE SEQUENCE [LARGE SCALE GENOMIC DNA]</scope>
    <source>
        <strain evidence="2 3">1099-18</strain>
    </source>
</reference>
<organism evidence="2 3">
    <name type="scientific">Sporothrix schenckii 1099-18</name>
    <dbReference type="NCBI Taxonomy" id="1397361"/>
    <lineage>
        <taxon>Eukaryota</taxon>
        <taxon>Fungi</taxon>
        <taxon>Dikarya</taxon>
        <taxon>Ascomycota</taxon>
        <taxon>Pezizomycotina</taxon>
        <taxon>Sordariomycetes</taxon>
        <taxon>Sordariomycetidae</taxon>
        <taxon>Ophiostomatales</taxon>
        <taxon>Ophiostomataceae</taxon>
        <taxon>Sporothrix</taxon>
    </lineage>
</organism>
<evidence type="ECO:0000256" key="1">
    <source>
        <dbReference type="SAM" id="MobiDB-lite"/>
    </source>
</evidence>
<dbReference type="AlphaFoldDB" id="A0A0F2MBW3"/>
<feature type="region of interest" description="Disordered" evidence="1">
    <location>
        <begin position="26"/>
        <end position="45"/>
    </location>
</feature>